<organism evidence="1 2">
    <name type="scientific">Thelohanellus kitauei</name>
    <name type="common">Myxosporean</name>
    <dbReference type="NCBI Taxonomy" id="669202"/>
    <lineage>
        <taxon>Eukaryota</taxon>
        <taxon>Metazoa</taxon>
        <taxon>Cnidaria</taxon>
        <taxon>Myxozoa</taxon>
        <taxon>Myxosporea</taxon>
        <taxon>Bivalvulida</taxon>
        <taxon>Platysporina</taxon>
        <taxon>Myxobolidae</taxon>
        <taxon>Thelohanellus</taxon>
    </lineage>
</organism>
<name>A0A0C2MY38_THEKT</name>
<dbReference type="Proteomes" id="UP000031668">
    <property type="component" value="Unassembled WGS sequence"/>
</dbReference>
<reference evidence="1 2" key="1">
    <citation type="journal article" date="2014" name="Genome Biol. Evol.">
        <title>The genome of the myxosporean Thelohanellus kitauei shows adaptations to nutrient acquisition within its fish host.</title>
        <authorList>
            <person name="Yang Y."/>
            <person name="Xiong J."/>
            <person name="Zhou Z."/>
            <person name="Huo F."/>
            <person name="Miao W."/>
            <person name="Ran C."/>
            <person name="Liu Y."/>
            <person name="Zhang J."/>
            <person name="Feng J."/>
            <person name="Wang M."/>
            <person name="Wang M."/>
            <person name="Wang L."/>
            <person name="Yao B."/>
        </authorList>
    </citation>
    <scope>NUCLEOTIDE SEQUENCE [LARGE SCALE GENOMIC DNA]</scope>
    <source>
        <strain evidence="1">Wuqing</strain>
    </source>
</reference>
<evidence type="ECO:0000313" key="2">
    <source>
        <dbReference type="Proteomes" id="UP000031668"/>
    </source>
</evidence>
<gene>
    <name evidence="1" type="ORF">RF11_08653</name>
</gene>
<dbReference type="EMBL" id="JWZT01001317">
    <property type="protein sequence ID" value="KII72231.1"/>
    <property type="molecule type" value="Genomic_DNA"/>
</dbReference>
<comment type="caution">
    <text evidence="1">The sequence shown here is derived from an EMBL/GenBank/DDBJ whole genome shotgun (WGS) entry which is preliminary data.</text>
</comment>
<keyword evidence="2" id="KW-1185">Reference proteome</keyword>
<sequence length="224" mass="26725">MLTYLSRVYLIRYETLNSLHITRSQTVAVNIVVYSQHNNTYGVVLFRLTLKGWRIHCPAKIPPSLMIQEVIYEPSWNAIYIEISIRDLAERIEEKSFIRIENGITKLQPQSQIVFCNLTFNKFQHIDYISYTNEMKVRVSNILALFRLSMTHYRCKIDDQHVILTEYSFQTKVIERCMMGRIGYGYKATTELWESICHSYTSECKRRSYNKFSEFWTQYHLSRI</sequence>
<accession>A0A0C2MY38</accession>
<protein>
    <submittedName>
        <fullName evidence="1">Uncharacterized protein</fullName>
    </submittedName>
</protein>
<proteinExistence type="predicted"/>
<evidence type="ECO:0000313" key="1">
    <source>
        <dbReference type="EMBL" id="KII72231.1"/>
    </source>
</evidence>
<dbReference type="AlphaFoldDB" id="A0A0C2MY38"/>